<dbReference type="EMBL" id="JBBJCI010000212">
    <property type="protein sequence ID" value="KAK7240481.1"/>
    <property type="molecule type" value="Genomic_DNA"/>
</dbReference>
<dbReference type="KEGG" id="aaf:AURANDRAFT_22965"/>
<dbReference type="Gene3D" id="1.10.10.520">
    <property type="entry name" value="Ubiquitin activating enzymes (Uba3). Chain: B, domain 2"/>
    <property type="match status" value="1"/>
</dbReference>
<dbReference type="InterPro" id="IPR035985">
    <property type="entry name" value="Ubiquitin-activating_enz"/>
</dbReference>
<gene>
    <name evidence="1" type="ORF">SO694_00113057</name>
</gene>
<dbReference type="PANTHER" id="PTHR10953">
    <property type="entry name" value="UBIQUITIN-ACTIVATING ENZYME E1"/>
    <property type="match status" value="1"/>
</dbReference>
<dbReference type="Gene3D" id="3.10.290.20">
    <property type="entry name" value="Ubiquitin-like 2 activating enzyme e1b. Chain: B, domain 3"/>
    <property type="match status" value="1"/>
</dbReference>
<dbReference type="Pfam" id="PF00899">
    <property type="entry name" value="ThiF"/>
    <property type="match status" value="1"/>
</dbReference>
<evidence type="ECO:0000313" key="1">
    <source>
        <dbReference type="EMBL" id="KAK7240481.1"/>
    </source>
</evidence>
<proteinExistence type="predicted"/>
<dbReference type="Gene3D" id="3.40.50.720">
    <property type="entry name" value="NAD(P)-binding Rossmann-like Domain"/>
    <property type="match status" value="1"/>
</dbReference>
<dbReference type="SUPFAM" id="SSF69572">
    <property type="entry name" value="Activating enzymes of the ubiquitin-like proteins"/>
    <property type="match status" value="1"/>
</dbReference>
<keyword evidence="2" id="KW-1185">Reference proteome</keyword>
<dbReference type="InterPro" id="IPR033127">
    <property type="entry name" value="UBQ-activ_enz_E1_Cys_AS"/>
</dbReference>
<dbReference type="PANTHER" id="PTHR10953:SF6">
    <property type="entry name" value="NEDD8-ACTIVATING ENZYME E1 CATALYTIC SUBUNIT"/>
    <property type="match status" value="1"/>
</dbReference>
<dbReference type="GO" id="GO:0005737">
    <property type="term" value="C:cytoplasm"/>
    <property type="evidence" value="ECO:0007669"/>
    <property type="project" value="TreeGrafter"/>
</dbReference>
<dbReference type="Proteomes" id="UP001363151">
    <property type="component" value="Unassembled WGS sequence"/>
</dbReference>
<dbReference type="Pfam" id="PF08825">
    <property type="entry name" value="E2_bind"/>
    <property type="match status" value="1"/>
</dbReference>
<evidence type="ECO:0000313" key="2">
    <source>
        <dbReference type="Proteomes" id="UP001363151"/>
    </source>
</evidence>
<dbReference type="PROSITE" id="PS00865">
    <property type="entry name" value="UBIQUITIN_ACTIVAT_2"/>
    <property type="match status" value="1"/>
</dbReference>
<reference evidence="1 2" key="1">
    <citation type="submission" date="2024-03" db="EMBL/GenBank/DDBJ databases">
        <title>Aureococcus anophagefferens CCMP1851 and Kratosvirus quantuckense: Draft genome of a second virus-susceptible host strain in the model system.</title>
        <authorList>
            <person name="Chase E."/>
            <person name="Truchon A.R."/>
            <person name="Schepens W."/>
            <person name="Wilhelm S.W."/>
        </authorList>
    </citation>
    <scope>NUCLEOTIDE SEQUENCE [LARGE SCALE GENOMIC DNA]</scope>
    <source>
        <strain evidence="1 2">CCMP1851</strain>
    </source>
</reference>
<dbReference type="GO" id="GO:0019781">
    <property type="term" value="F:NEDD8 activating enzyme activity"/>
    <property type="evidence" value="ECO:0007669"/>
    <property type="project" value="UniProtKB-UniRule"/>
</dbReference>
<name>A0ABR1FWV0_AURAN</name>
<dbReference type="SMART" id="SM01181">
    <property type="entry name" value="E2_bind"/>
    <property type="match status" value="1"/>
</dbReference>
<dbReference type="InterPro" id="IPR030468">
    <property type="entry name" value="Uba3_N"/>
</dbReference>
<dbReference type="InterPro" id="IPR023318">
    <property type="entry name" value="Ub_act_enz_dom_a_sf"/>
</dbReference>
<dbReference type="GO" id="GO:0045116">
    <property type="term" value="P:protein neddylation"/>
    <property type="evidence" value="ECO:0007669"/>
    <property type="project" value="UniProtKB-UniRule"/>
</dbReference>
<protein>
    <submittedName>
        <fullName evidence="1">NEDD8 activating enzyme</fullName>
    </submittedName>
</protein>
<dbReference type="CDD" id="cd01488">
    <property type="entry name" value="Uba3_RUB"/>
    <property type="match status" value="1"/>
</dbReference>
<sequence>MYSNVDKLLTRPTSFGSETGSLAVGEFEASPEVRDFVTSECKVLVVGAGGLGCEILKDLALSGFADIHVIDMDTIDVSNLNRQFLFRAKDVGSPKATTAAAFINARCPKTTVTAHVGKVQEKDGDFYAQFNVVCSGLDNVEARRWLNSMLVSLAEVDDDGNVVDPSQIIPMVDGGTEGFRGQARVIIPRFTSCFECSLDSFPPQKTYPMCTIAETPRLPEHCISYAQLVEWPKAFPDKSVDTDSPEDMTWIFQVAEARARKFDIEGVTYMKTMGVVKNIIPAVASTNAVVSAVCVNEVFKLMTLCSQSLNTYMMYMGNHGVYTHTFEYKKKDDCPITSARVRTLAVAPTMLLGTLIESMCGPDSDLRLKAPSLTTASQSLYMRKPKALEAATRANLGKPLSELVADDDEITVTDAIFPGDVSLTLKLSFECEEAA</sequence>
<dbReference type="GO" id="GO:0005524">
    <property type="term" value="F:ATP binding"/>
    <property type="evidence" value="ECO:0007669"/>
    <property type="project" value="UniProtKB-UniRule"/>
</dbReference>
<dbReference type="InterPro" id="IPR014929">
    <property type="entry name" value="E2-binding"/>
</dbReference>
<dbReference type="InterPro" id="IPR000594">
    <property type="entry name" value="ThiF_NAD_FAD-bd"/>
</dbReference>
<dbReference type="GO" id="GO:0005634">
    <property type="term" value="C:nucleus"/>
    <property type="evidence" value="ECO:0007669"/>
    <property type="project" value="TreeGrafter"/>
</dbReference>
<comment type="caution">
    <text evidence="1">The sequence shown here is derived from an EMBL/GenBank/DDBJ whole genome shotgun (WGS) entry which is preliminary data.</text>
</comment>
<organism evidence="1 2">
    <name type="scientific">Aureococcus anophagefferens</name>
    <name type="common">Harmful bloom alga</name>
    <dbReference type="NCBI Taxonomy" id="44056"/>
    <lineage>
        <taxon>Eukaryota</taxon>
        <taxon>Sar</taxon>
        <taxon>Stramenopiles</taxon>
        <taxon>Ochrophyta</taxon>
        <taxon>Pelagophyceae</taxon>
        <taxon>Pelagomonadales</taxon>
        <taxon>Pelagomonadaceae</taxon>
        <taxon>Aureococcus</taxon>
    </lineage>
</organism>
<accession>A0ABR1FWV0</accession>
<dbReference type="InterPro" id="IPR045886">
    <property type="entry name" value="ThiF/MoeB/HesA"/>
</dbReference>